<dbReference type="PANTHER" id="PTHR43649">
    <property type="entry name" value="ARABINOSE-BINDING PROTEIN-RELATED"/>
    <property type="match status" value="1"/>
</dbReference>
<dbReference type="InterPro" id="IPR006059">
    <property type="entry name" value="SBP"/>
</dbReference>
<dbReference type="InterPro" id="IPR050490">
    <property type="entry name" value="Bact_solute-bd_prot1"/>
</dbReference>
<evidence type="ECO:0000313" key="7">
    <source>
        <dbReference type="Proteomes" id="UP000642748"/>
    </source>
</evidence>
<evidence type="ECO:0000256" key="5">
    <source>
        <dbReference type="SAM" id="SignalP"/>
    </source>
</evidence>
<comment type="similarity">
    <text evidence="2">Belongs to the bacterial solute-binding protein 1 family.</text>
</comment>
<comment type="caution">
    <text evidence="6">The sequence shown here is derived from an EMBL/GenBank/DDBJ whole genome shotgun (WGS) entry which is preliminary data.</text>
</comment>
<dbReference type="SUPFAM" id="SSF53850">
    <property type="entry name" value="Periplasmic binding protein-like II"/>
    <property type="match status" value="1"/>
</dbReference>
<comment type="subcellular location">
    <subcellularLocation>
        <location evidence="1">Cell envelope</location>
    </subcellularLocation>
</comment>
<evidence type="ECO:0000256" key="1">
    <source>
        <dbReference type="ARBA" id="ARBA00004196"/>
    </source>
</evidence>
<dbReference type="PROSITE" id="PS51257">
    <property type="entry name" value="PROKAR_LIPOPROTEIN"/>
    <property type="match status" value="1"/>
</dbReference>
<dbReference type="AlphaFoldDB" id="A0A8J3R1I5"/>
<organism evidence="6 7">
    <name type="scientific">Rugosimonospora africana</name>
    <dbReference type="NCBI Taxonomy" id="556532"/>
    <lineage>
        <taxon>Bacteria</taxon>
        <taxon>Bacillati</taxon>
        <taxon>Actinomycetota</taxon>
        <taxon>Actinomycetes</taxon>
        <taxon>Micromonosporales</taxon>
        <taxon>Micromonosporaceae</taxon>
        <taxon>Rugosimonospora</taxon>
    </lineage>
</organism>
<evidence type="ECO:0000256" key="2">
    <source>
        <dbReference type="ARBA" id="ARBA00008520"/>
    </source>
</evidence>
<protein>
    <submittedName>
        <fullName evidence="6">Sugar ABC transporter substrate-binding protein</fullName>
    </submittedName>
</protein>
<sequence length="447" mass="46339">MVNARKLVASRRAIGAVAAASVALTLAACSLTPGAHNSSPAATGPVSTAVPADQVTLRLAFCDGPDMTNALVQAFEKKYPQVKIVPQYTSFDDYVKSLKLTMTSDNAPDLAEYNAAMKDLSAGGLIADLTPYEAAYDWDKAFPKSALDELRIDKTGKLLGTGRLIAVPAGLSLVGVYYNRQLMSRAGISAVPTTMAEFEADLAKAKDAGLNPLSVGALDAGALHLWSAILNVDSDPARVRGWIDGQAGSTINTDAAMQATQAIADYAKKGYFPASANGTSENDSATAFSKGSSVFHVNGNWAAAQLDTAMKGNVGFFLMPPGNAGGSAVGNGYSVAYAVSSKTKHPEAATAFLDFLHSPEAAVIESAGGFLPPNAQAAPSTTGVKKDLSVANEHVVAADGLIPFPDFAAPAMLDALESGLQSVIAQRMSAKDFLDSLQTVWNAYHGS</sequence>
<dbReference type="EMBL" id="BONZ01000083">
    <property type="protein sequence ID" value="GIH19655.1"/>
    <property type="molecule type" value="Genomic_DNA"/>
</dbReference>
<dbReference type="GO" id="GO:0030313">
    <property type="term" value="C:cell envelope"/>
    <property type="evidence" value="ECO:0007669"/>
    <property type="project" value="UniProtKB-SubCell"/>
</dbReference>
<evidence type="ECO:0000256" key="3">
    <source>
        <dbReference type="ARBA" id="ARBA00022448"/>
    </source>
</evidence>
<name>A0A8J3R1I5_9ACTN</name>
<accession>A0A8J3R1I5</accession>
<keyword evidence="7" id="KW-1185">Reference proteome</keyword>
<reference evidence="6" key="1">
    <citation type="submission" date="2021-01" db="EMBL/GenBank/DDBJ databases">
        <title>Whole genome shotgun sequence of Rugosimonospora africana NBRC 104875.</title>
        <authorList>
            <person name="Komaki H."/>
            <person name="Tamura T."/>
        </authorList>
    </citation>
    <scope>NUCLEOTIDE SEQUENCE</scope>
    <source>
        <strain evidence="6">NBRC 104875</strain>
    </source>
</reference>
<dbReference type="Pfam" id="PF01547">
    <property type="entry name" value="SBP_bac_1"/>
    <property type="match status" value="1"/>
</dbReference>
<proteinExistence type="inferred from homology"/>
<dbReference type="RefSeq" id="WP_203923105.1">
    <property type="nucleotide sequence ID" value="NZ_BONZ01000083.1"/>
</dbReference>
<dbReference type="Proteomes" id="UP000642748">
    <property type="component" value="Unassembled WGS sequence"/>
</dbReference>
<evidence type="ECO:0000256" key="4">
    <source>
        <dbReference type="ARBA" id="ARBA00022729"/>
    </source>
</evidence>
<dbReference type="PANTHER" id="PTHR43649:SF31">
    <property type="entry name" value="SN-GLYCEROL-3-PHOSPHATE-BINDING PERIPLASMIC PROTEIN UGPB"/>
    <property type="match status" value="1"/>
</dbReference>
<gene>
    <name evidence="6" type="ORF">Raf01_78270</name>
</gene>
<keyword evidence="3" id="KW-0813">Transport</keyword>
<dbReference type="Gene3D" id="3.40.190.10">
    <property type="entry name" value="Periplasmic binding protein-like II"/>
    <property type="match status" value="2"/>
</dbReference>
<evidence type="ECO:0000313" key="6">
    <source>
        <dbReference type="EMBL" id="GIH19655.1"/>
    </source>
</evidence>
<feature type="chain" id="PRO_5038614238" evidence="5">
    <location>
        <begin position="36"/>
        <end position="447"/>
    </location>
</feature>
<feature type="signal peptide" evidence="5">
    <location>
        <begin position="1"/>
        <end position="35"/>
    </location>
</feature>
<keyword evidence="4 5" id="KW-0732">Signal</keyword>